<keyword evidence="4" id="KW-0488">Methylation</keyword>
<dbReference type="Pfam" id="PF07963">
    <property type="entry name" value="N_methyl"/>
    <property type="match status" value="1"/>
</dbReference>
<dbReference type="Pfam" id="PF12019">
    <property type="entry name" value="GspH"/>
    <property type="match status" value="1"/>
</dbReference>
<keyword evidence="6 11" id="KW-0812">Transmembrane</keyword>
<keyword evidence="3" id="KW-1003">Cell membrane</keyword>
<evidence type="ECO:0000256" key="4">
    <source>
        <dbReference type="ARBA" id="ARBA00022481"/>
    </source>
</evidence>
<evidence type="ECO:0000313" key="13">
    <source>
        <dbReference type="EMBL" id="CAH0993205.1"/>
    </source>
</evidence>
<dbReference type="InterPro" id="IPR022346">
    <property type="entry name" value="T2SS_GspH"/>
</dbReference>
<evidence type="ECO:0000256" key="9">
    <source>
        <dbReference type="ARBA" id="ARBA00025772"/>
    </source>
</evidence>
<gene>
    <name evidence="13" type="ORF">SIN8267_03346</name>
</gene>
<keyword evidence="8 11" id="KW-0472">Membrane</keyword>
<comment type="similarity">
    <text evidence="9">Belongs to the GSP H family.</text>
</comment>
<dbReference type="Gene3D" id="3.55.40.10">
    <property type="entry name" value="minor pseudopilin epsh domain"/>
    <property type="match status" value="1"/>
</dbReference>
<evidence type="ECO:0000256" key="1">
    <source>
        <dbReference type="ARBA" id="ARBA00004377"/>
    </source>
</evidence>
<keyword evidence="5" id="KW-0997">Cell inner membrane</keyword>
<dbReference type="NCBIfam" id="TIGR02532">
    <property type="entry name" value="IV_pilin_GFxxxE"/>
    <property type="match status" value="1"/>
</dbReference>
<keyword evidence="14" id="KW-1185">Reference proteome</keyword>
<comment type="subcellular location">
    <subcellularLocation>
        <location evidence="1">Cell inner membrane</location>
        <topology evidence="1">Single-pass membrane protein</topology>
    </subcellularLocation>
</comment>
<evidence type="ECO:0000256" key="10">
    <source>
        <dbReference type="ARBA" id="ARBA00030775"/>
    </source>
</evidence>
<evidence type="ECO:0000256" key="5">
    <source>
        <dbReference type="ARBA" id="ARBA00022519"/>
    </source>
</evidence>
<organism evidence="13 14">
    <name type="scientific">Sinobacterium norvegicum</name>
    <dbReference type="NCBI Taxonomy" id="1641715"/>
    <lineage>
        <taxon>Bacteria</taxon>
        <taxon>Pseudomonadati</taxon>
        <taxon>Pseudomonadota</taxon>
        <taxon>Gammaproteobacteria</taxon>
        <taxon>Cellvibrionales</taxon>
        <taxon>Spongiibacteraceae</taxon>
        <taxon>Sinobacterium</taxon>
    </lineage>
</organism>
<feature type="transmembrane region" description="Helical" evidence="11">
    <location>
        <begin position="12"/>
        <end position="32"/>
    </location>
</feature>
<dbReference type="EMBL" id="CAKLPX010000005">
    <property type="protein sequence ID" value="CAH0993205.1"/>
    <property type="molecule type" value="Genomic_DNA"/>
</dbReference>
<dbReference type="InterPro" id="IPR045584">
    <property type="entry name" value="Pilin-like"/>
</dbReference>
<accession>A0ABM9AIZ3</accession>
<feature type="domain" description="General secretion pathway GspH" evidence="12">
    <location>
        <begin position="46"/>
        <end position="146"/>
    </location>
</feature>
<reference evidence="13" key="1">
    <citation type="submission" date="2021-12" db="EMBL/GenBank/DDBJ databases">
        <authorList>
            <person name="Rodrigo-Torres L."/>
            <person name="Arahal R. D."/>
            <person name="Lucena T."/>
        </authorList>
    </citation>
    <scope>NUCLEOTIDE SEQUENCE</scope>
    <source>
        <strain evidence="13">CECT 8267</strain>
    </source>
</reference>
<evidence type="ECO:0000256" key="6">
    <source>
        <dbReference type="ARBA" id="ARBA00022692"/>
    </source>
</evidence>
<sequence length="156" mass="17037">MNKQRQQGLSLIELLVTLAILGIVSAVGIPAFSNMIERQRFDADVEAVVVAAKYARSEASRRQNFIFLTRSDGSKGDTLTIAEADNTAGNNRTTLRVVETELTNSGDDGEIYFRPNGMLNSNAASTYTFCRESGEKGYTVEILVSGRIRVDSMTCS</sequence>
<comment type="caution">
    <text evidence="13">The sequence shown here is derived from an EMBL/GenBank/DDBJ whole genome shotgun (WGS) entry which is preliminary data.</text>
</comment>
<evidence type="ECO:0000313" key="14">
    <source>
        <dbReference type="Proteomes" id="UP000838100"/>
    </source>
</evidence>
<dbReference type="RefSeq" id="WP_237445881.1">
    <property type="nucleotide sequence ID" value="NZ_CAKLPX010000005.1"/>
</dbReference>
<evidence type="ECO:0000256" key="11">
    <source>
        <dbReference type="SAM" id="Phobius"/>
    </source>
</evidence>
<dbReference type="PROSITE" id="PS00409">
    <property type="entry name" value="PROKAR_NTER_METHYL"/>
    <property type="match status" value="1"/>
</dbReference>
<proteinExistence type="inferred from homology"/>
<evidence type="ECO:0000256" key="3">
    <source>
        <dbReference type="ARBA" id="ARBA00022475"/>
    </source>
</evidence>
<dbReference type="InterPro" id="IPR012902">
    <property type="entry name" value="N_methyl_site"/>
</dbReference>
<dbReference type="SUPFAM" id="SSF54523">
    <property type="entry name" value="Pili subunits"/>
    <property type="match status" value="1"/>
</dbReference>
<dbReference type="Proteomes" id="UP000838100">
    <property type="component" value="Unassembled WGS sequence"/>
</dbReference>
<evidence type="ECO:0000256" key="2">
    <source>
        <dbReference type="ARBA" id="ARBA00021549"/>
    </source>
</evidence>
<evidence type="ECO:0000259" key="12">
    <source>
        <dbReference type="Pfam" id="PF12019"/>
    </source>
</evidence>
<name>A0ABM9AIZ3_9GAMM</name>
<evidence type="ECO:0000256" key="8">
    <source>
        <dbReference type="ARBA" id="ARBA00023136"/>
    </source>
</evidence>
<keyword evidence="7 11" id="KW-1133">Transmembrane helix</keyword>
<evidence type="ECO:0000256" key="7">
    <source>
        <dbReference type="ARBA" id="ARBA00022989"/>
    </source>
</evidence>
<protein>
    <recommendedName>
        <fullName evidence="2">Type II secretion system protein H</fullName>
    </recommendedName>
    <alternativeName>
        <fullName evidence="10">General secretion pathway protein H</fullName>
    </alternativeName>
</protein>